<gene>
    <name evidence="1" type="ORF">SAMN04488033_105123</name>
</gene>
<organism evidence="1 2">
    <name type="scientific">Salegentibacter agarivorans</name>
    <dbReference type="NCBI Taxonomy" id="345907"/>
    <lineage>
        <taxon>Bacteria</taxon>
        <taxon>Pseudomonadati</taxon>
        <taxon>Bacteroidota</taxon>
        <taxon>Flavobacteriia</taxon>
        <taxon>Flavobacteriales</taxon>
        <taxon>Flavobacteriaceae</taxon>
        <taxon>Salegentibacter</taxon>
    </lineage>
</organism>
<protein>
    <submittedName>
        <fullName evidence="1">Uncharacterized protein</fullName>
    </submittedName>
</protein>
<dbReference type="RefSeq" id="WP_093303491.1">
    <property type="nucleotide sequence ID" value="NZ_FOOH01000005.1"/>
</dbReference>
<accession>A0A1I2L060</accession>
<evidence type="ECO:0000313" key="2">
    <source>
        <dbReference type="Proteomes" id="UP000199116"/>
    </source>
</evidence>
<keyword evidence="2" id="KW-1185">Reference proteome</keyword>
<evidence type="ECO:0000313" key="1">
    <source>
        <dbReference type="EMBL" id="SFF70546.1"/>
    </source>
</evidence>
<sequence>MSNKAELEMNDNWTTGSECQESANYCCDMHTYVEEFVRKGESFPKCTQKGIPHDTQWNKIIR</sequence>
<proteinExistence type="predicted"/>
<reference evidence="2" key="1">
    <citation type="submission" date="2016-10" db="EMBL/GenBank/DDBJ databases">
        <authorList>
            <person name="Varghese N."/>
            <person name="Submissions S."/>
        </authorList>
    </citation>
    <scope>NUCLEOTIDE SEQUENCE [LARGE SCALE GENOMIC DNA]</scope>
    <source>
        <strain evidence="2">DSM 23515</strain>
    </source>
</reference>
<dbReference type="EMBL" id="FOOH01000005">
    <property type="protein sequence ID" value="SFF70546.1"/>
    <property type="molecule type" value="Genomic_DNA"/>
</dbReference>
<dbReference type="Proteomes" id="UP000199116">
    <property type="component" value="Unassembled WGS sequence"/>
</dbReference>
<name>A0A1I2L060_9FLAO</name>
<dbReference type="AlphaFoldDB" id="A0A1I2L060"/>